<proteinExistence type="predicted"/>
<dbReference type="Proteomes" id="UP000244090">
    <property type="component" value="Unassembled WGS sequence"/>
</dbReference>
<gene>
    <name evidence="1" type="ORF">C8N46_102530</name>
</gene>
<accession>A0A2T6C4C0</accession>
<dbReference type="EMBL" id="QBKT01000002">
    <property type="protein sequence ID" value="PTX63127.1"/>
    <property type="molecule type" value="Genomic_DNA"/>
</dbReference>
<dbReference type="AlphaFoldDB" id="A0A2T6C4C0"/>
<name>A0A2T6C4C0_9FLAO</name>
<evidence type="ECO:0000313" key="1">
    <source>
        <dbReference type="EMBL" id="PTX63127.1"/>
    </source>
</evidence>
<evidence type="ECO:0000313" key="2">
    <source>
        <dbReference type="Proteomes" id="UP000244090"/>
    </source>
</evidence>
<reference evidence="1 2" key="1">
    <citation type="submission" date="2018-04" db="EMBL/GenBank/DDBJ databases">
        <title>Genomic Encyclopedia of Archaeal and Bacterial Type Strains, Phase II (KMG-II): from individual species to whole genera.</title>
        <authorList>
            <person name="Goeker M."/>
        </authorList>
    </citation>
    <scope>NUCLEOTIDE SEQUENCE [LARGE SCALE GENOMIC DNA]</scope>
    <source>
        <strain evidence="1 2">DSM 25731</strain>
    </source>
</reference>
<comment type="caution">
    <text evidence="1">The sequence shown here is derived from an EMBL/GenBank/DDBJ whole genome shotgun (WGS) entry which is preliminary data.</text>
</comment>
<keyword evidence="2" id="KW-1185">Reference proteome</keyword>
<dbReference type="OrthoDB" id="1452166at2"/>
<sequence length="51" mass="6001">MGIEIKNLRIKVNVNAQKEEEMSLVKEERSNWTSHEIMTVVSKMIANKKER</sequence>
<dbReference type="RefSeq" id="WP_158269097.1">
    <property type="nucleotide sequence ID" value="NZ_QBKT01000002.1"/>
</dbReference>
<organism evidence="1 2">
    <name type="scientific">Kordia periserrulae</name>
    <dbReference type="NCBI Taxonomy" id="701523"/>
    <lineage>
        <taxon>Bacteria</taxon>
        <taxon>Pseudomonadati</taxon>
        <taxon>Bacteroidota</taxon>
        <taxon>Flavobacteriia</taxon>
        <taxon>Flavobacteriales</taxon>
        <taxon>Flavobacteriaceae</taxon>
        <taxon>Kordia</taxon>
    </lineage>
</organism>
<protein>
    <submittedName>
        <fullName evidence="1">Uncharacterized protein</fullName>
    </submittedName>
</protein>